<keyword evidence="6" id="KW-1185">Reference proteome</keyword>
<dbReference type="GO" id="GO:0005886">
    <property type="term" value="C:plasma membrane"/>
    <property type="evidence" value="ECO:0007669"/>
    <property type="project" value="TreeGrafter"/>
</dbReference>
<dbReference type="FunFam" id="3.40.50.300:FF:000421">
    <property type="entry name" value="Branched-chain amino acid ABC transporter ATP-binding protein"/>
    <property type="match status" value="1"/>
</dbReference>
<gene>
    <name evidence="5" type="ORF">CVM52_11010</name>
</gene>
<feature type="domain" description="ABC transporter" evidence="4">
    <location>
        <begin position="14"/>
        <end position="261"/>
    </location>
</feature>
<dbReference type="InterPro" id="IPR003593">
    <property type="entry name" value="AAA+_ATPase"/>
</dbReference>
<dbReference type="SMART" id="SM00382">
    <property type="entry name" value="AAA"/>
    <property type="match status" value="1"/>
</dbReference>
<dbReference type="Pfam" id="PF00005">
    <property type="entry name" value="ABC_tran"/>
    <property type="match status" value="1"/>
</dbReference>
<dbReference type="InterPro" id="IPR032823">
    <property type="entry name" value="BCA_ABC_TP_C"/>
</dbReference>
<keyword evidence="3 5" id="KW-0067">ATP-binding</keyword>
<dbReference type="InterPro" id="IPR003439">
    <property type="entry name" value="ABC_transporter-like_ATP-bd"/>
</dbReference>
<dbReference type="AlphaFoldDB" id="A0A2M8J1J9"/>
<reference evidence="5 6" key="1">
    <citation type="journal article" date="2018" name="Int. J. Syst. Evol. Microbiol.">
        <title>Pseudooceanicola lipolyticus sp. nov., a marine alphaproteobacterium, reclassification of Oceanicola flagellatus as Pseudooceanicola flagellatus comb. nov. and emended description of the genus Pseudooceanicola.</title>
        <authorList>
            <person name="Huang M.-M."/>
            <person name="Guo L.-L."/>
            <person name="Wu Y.-H."/>
            <person name="Lai Q.-L."/>
            <person name="Shao Z.-Z."/>
            <person name="Wang C.-S."/>
            <person name="Wu M."/>
            <person name="Xu X.-W."/>
        </authorList>
    </citation>
    <scope>NUCLEOTIDE SEQUENCE [LARGE SCALE GENOMIC DNA]</scope>
    <source>
        <strain evidence="5 6">157</strain>
    </source>
</reference>
<dbReference type="PROSITE" id="PS50893">
    <property type="entry name" value="ABC_TRANSPORTER_2"/>
    <property type="match status" value="1"/>
</dbReference>
<dbReference type="SUPFAM" id="SSF52540">
    <property type="entry name" value="P-loop containing nucleoside triphosphate hydrolases"/>
    <property type="match status" value="1"/>
</dbReference>
<evidence type="ECO:0000256" key="1">
    <source>
        <dbReference type="ARBA" id="ARBA00022448"/>
    </source>
</evidence>
<accession>A0A2M8J1J9</accession>
<evidence type="ECO:0000259" key="4">
    <source>
        <dbReference type="PROSITE" id="PS50893"/>
    </source>
</evidence>
<name>A0A2M8J1J9_9RHOB</name>
<dbReference type="PANTHER" id="PTHR45772:SF1">
    <property type="entry name" value="ABC TRANSPORTER ATP-BINDING PROTEIN"/>
    <property type="match status" value="1"/>
</dbReference>
<dbReference type="InterPro" id="IPR051120">
    <property type="entry name" value="ABC_AA/LPS_Transport"/>
</dbReference>
<sequence>MRGADARSEQMYDLELKDVELHFGGLVVLNRVSLGVRSGELLALIGPNGAGKTSIFNCISGIYRPSGQIDFLGTSLIGKKPSAIAEMGIGRTFQHAELIPRMNVRENLLVARHNHLKATLAEQWLRLPSARREEAEHLAVVNVVLEMLSLTHLAHLPVGGLPFGIQKIIGFGRALVAEPKVLLMDEPSAGLTQEEREELAYHIDAAKKQLGIPMLWIEHDMEMVAAIADRIHVLDYGRSIGDGPPDEVLDNPEVVRAYLGTTQLTLAGADVAAPQEERVTPV</sequence>
<protein>
    <submittedName>
        <fullName evidence="5">ABC transporter ATP-binding protein</fullName>
    </submittedName>
</protein>
<dbReference type="InterPro" id="IPR027417">
    <property type="entry name" value="P-loop_NTPase"/>
</dbReference>
<evidence type="ECO:0000256" key="3">
    <source>
        <dbReference type="ARBA" id="ARBA00022840"/>
    </source>
</evidence>
<dbReference type="OrthoDB" id="9779872at2"/>
<dbReference type="Pfam" id="PF12399">
    <property type="entry name" value="BCA_ABC_TP_C"/>
    <property type="match status" value="1"/>
</dbReference>
<evidence type="ECO:0000256" key="2">
    <source>
        <dbReference type="ARBA" id="ARBA00022741"/>
    </source>
</evidence>
<dbReference type="GO" id="GO:0016887">
    <property type="term" value="F:ATP hydrolysis activity"/>
    <property type="evidence" value="ECO:0007669"/>
    <property type="project" value="InterPro"/>
</dbReference>
<keyword evidence="2" id="KW-0547">Nucleotide-binding</keyword>
<dbReference type="GO" id="GO:0005524">
    <property type="term" value="F:ATP binding"/>
    <property type="evidence" value="ECO:0007669"/>
    <property type="project" value="UniProtKB-KW"/>
</dbReference>
<dbReference type="PANTHER" id="PTHR45772">
    <property type="entry name" value="CONSERVED COMPONENT OF ABC TRANSPORTER FOR NATURAL AMINO ACIDS-RELATED"/>
    <property type="match status" value="1"/>
</dbReference>
<proteinExistence type="predicted"/>
<comment type="caution">
    <text evidence="5">The sequence shown here is derived from an EMBL/GenBank/DDBJ whole genome shotgun (WGS) entry which is preliminary data.</text>
</comment>
<organism evidence="5 6">
    <name type="scientific">Pseudooceanicola lipolyticus</name>
    <dbReference type="NCBI Taxonomy" id="2029104"/>
    <lineage>
        <taxon>Bacteria</taxon>
        <taxon>Pseudomonadati</taxon>
        <taxon>Pseudomonadota</taxon>
        <taxon>Alphaproteobacteria</taxon>
        <taxon>Rhodobacterales</taxon>
        <taxon>Paracoccaceae</taxon>
        <taxon>Pseudooceanicola</taxon>
    </lineage>
</organism>
<evidence type="ECO:0000313" key="6">
    <source>
        <dbReference type="Proteomes" id="UP000231553"/>
    </source>
</evidence>
<evidence type="ECO:0000313" key="5">
    <source>
        <dbReference type="EMBL" id="PJE36651.1"/>
    </source>
</evidence>
<dbReference type="CDD" id="cd03219">
    <property type="entry name" value="ABC_Mj1267_LivG_branched"/>
    <property type="match status" value="1"/>
</dbReference>
<keyword evidence="1" id="KW-0813">Transport</keyword>
<dbReference type="EMBL" id="PGTB01000035">
    <property type="protein sequence ID" value="PJE36651.1"/>
    <property type="molecule type" value="Genomic_DNA"/>
</dbReference>
<dbReference type="Proteomes" id="UP000231553">
    <property type="component" value="Unassembled WGS sequence"/>
</dbReference>
<dbReference type="Gene3D" id="3.40.50.300">
    <property type="entry name" value="P-loop containing nucleotide triphosphate hydrolases"/>
    <property type="match status" value="1"/>
</dbReference>